<reference evidence="9 10" key="1">
    <citation type="submission" date="2020-03" db="EMBL/GenBank/DDBJ databases">
        <authorList>
            <person name="Wang L."/>
            <person name="He N."/>
            <person name="Li Y."/>
            <person name="Fang Y."/>
            <person name="Zhang F."/>
        </authorList>
    </citation>
    <scope>NUCLEOTIDE SEQUENCE [LARGE SCALE GENOMIC DNA]</scope>
    <source>
        <strain evidence="9 10">36D10-4-7</strain>
    </source>
</reference>
<evidence type="ECO:0000256" key="8">
    <source>
        <dbReference type="RuleBase" id="RU363041"/>
    </source>
</evidence>
<dbReference type="InterPro" id="IPR002781">
    <property type="entry name" value="TM_pro_TauE-like"/>
</dbReference>
<feature type="transmembrane region" description="Helical" evidence="8">
    <location>
        <begin position="42"/>
        <end position="62"/>
    </location>
</feature>
<evidence type="ECO:0000256" key="4">
    <source>
        <dbReference type="ARBA" id="ARBA00022475"/>
    </source>
</evidence>
<evidence type="ECO:0000256" key="3">
    <source>
        <dbReference type="ARBA" id="ARBA00022448"/>
    </source>
</evidence>
<evidence type="ECO:0000256" key="6">
    <source>
        <dbReference type="ARBA" id="ARBA00022989"/>
    </source>
</evidence>
<gene>
    <name evidence="9" type="ORF">HBH26_18815</name>
</gene>
<dbReference type="RefSeq" id="WP_168136179.1">
    <property type="nucleotide sequence ID" value="NZ_JAAVJH010000024.1"/>
</dbReference>
<comment type="similarity">
    <text evidence="2 8">Belongs to the 4-toluene sulfonate uptake permease (TSUP) (TC 2.A.102) family.</text>
</comment>
<name>A0ABX1CRS4_9SPHN</name>
<keyword evidence="6 8" id="KW-1133">Transmembrane helix</keyword>
<keyword evidence="3" id="KW-0813">Transport</keyword>
<organism evidence="9 10">
    <name type="scientific">Sphingomonas corticis</name>
    <dbReference type="NCBI Taxonomy" id="2722791"/>
    <lineage>
        <taxon>Bacteria</taxon>
        <taxon>Pseudomonadati</taxon>
        <taxon>Pseudomonadota</taxon>
        <taxon>Alphaproteobacteria</taxon>
        <taxon>Sphingomonadales</taxon>
        <taxon>Sphingomonadaceae</taxon>
        <taxon>Sphingomonas</taxon>
    </lineage>
</organism>
<feature type="transmembrane region" description="Helical" evidence="8">
    <location>
        <begin position="230"/>
        <end position="248"/>
    </location>
</feature>
<dbReference type="EMBL" id="JAAVJH010000024">
    <property type="protein sequence ID" value="NJR80631.1"/>
    <property type="molecule type" value="Genomic_DNA"/>
</dbReference>
<protein>
    <recommendedName>
        <fullName evidence="8">Probable membrane transporter protein</fullName>
    </recommendedName>
</protein>
<accession>A0ABX1CRS4</accession>
<evidence type="ECO:0000256" key="5">
    <source>
        <dbReference type="ARBA" id="ARBA00022692"/>
    </source>
</evidence>
<dbReference type="PANTHER" id="PTHR30269">
    <property type="entry name" value="TRANSMEMBRANE PROTEIN YFCA"/>
    <property type="match status" value="1"/>
</dbReference>
<evidence type="ECO:0000313" key="10">
    <source>
        <dbReference type="Proteomes" id="UP000732399"/>
    </source>
</evidence>
<keyword evidence="4 8" id="KW-1003">Cell membrane</keyword>
<feature type="transmembrane region" description="Helical" evidence="8">
    <location>
        <begin position="150"/>
        <end position="168"/>
    </location>
</feature>
<dbReference type="Proteomes" id="UP000732399">
    <property type="component" value="Unassembled WGS sequence"/>
</dbReference>
<keyword evidence="5 8" id="KW-0812">Transmembrane</keyword>
<dbReference type="InterPro" id="IPR052017">
    <property type="entry name" value="TSUP"/>
</dbReference>
<dbReference type="Pfam" id="PF01925">
    <property type="entry name" value="TauE"/>
    <property type="match status" value="1"/>
</dbReference>
<sequence>MYDSIVLILLLGLAAGAMNALAGGGPIVVVAALAAFGMPADVASLTSTVALLPGQVATGWYARGSLVALGGAGTRRAVALVAVVGGAVGAGVLLATPAPVFQRMLPGLIVLATALYAWNSRGARAAGGDAAATVRVGAVAGWLAPLAVYGGFYGGGNSFMVLALLARLRVAPRAAAHAKNLIVLLVNAAATTIFLASGEVAWRTAVPLGVGALAGGLAGMRLIDRIDPARLRAGVIACGMALAAWLALRG</sequence>
<proteinExistence type="inferred from homology"/>
<evidence type="ECO:0000256" key="1">
    <source>
        <dbReference type="ARBA" id="ARBA00004651"/>
    </source>
</evidence>
<evidence type="ECO:0000256" key="2">
    <source>
        <dbReference type="ARBA" id="ARBA00009142"/>
    </source>
</evidence>
<dbReference type="PANTHER" id="PTHR30269:SF0">
    <property type="entry name" value="MEMBRANE TRANSPORTER PROTEIN YFCA-RELATED"/>
    <property type="match status" value="1"/>
</dbReference>
<comment type="subcellular location">
    <subcellularLocation>
        <location evidence="1 8">Cell membrane</location>
        <topology evidence="1 8">Multi-pass membrane protein</topology>
    </subcellularLocation>
</comment>
<keyword evidence="10" id="KW-1185">Reference proteome</keyword>
<feature type="transmembrane region" description="Helical" evidence="8">
    <location>
        <begin position="74"/>
        <end position="94"/>
    </location>
</feature>
<comment type="caution">
    <text evidence="9">The sequence shown here is derived from an EMBL/GenBank/DDBJ whole genome shotgun (WGS) entry which is preliminary data.</text>
</comment>
<feature type="transmembrane region" description="Helical" evidence="8">
    <location>
        <begin position="180"/>
        <end position="198"/>
    </location>
</feature>
<evidence type="ECO:0000256" key="7">
    <source>
        <dbReference type="ARBA" id="ARBA00023136"/>
    </source>
</evidence>
<keyword evidence="7 8" id="KW-0472">Membrane</keyword>
<evidence type="ECO:0000313" key="9">
    <source>
        <dbReference type="EMBL" id="NJR80631.1"/>
    </source>
</evidence>